<dbReference type="EC" id="4.1.1.52" evidence="7"/>
<dbReference type="GO" id="GO:0016787">
    <property type="term" value="F:hydrolase activity"/>
    <property type="evidence" value="ECO:0007669"/>
    <property type="project" value="InterPro"/>
</dbReference>
<dbReference type="EMBL" id="JAACJP010000001">
    <property type="protein sequence ID" value="KAF5387766.1"/>
    <property type="molecule type" value="Genomic_DNA"/>
</dbReference>
<dbReference type="GO" id="GO:0047596">
    <property type="term" value="F:6-methylsalicylate decarboxylase activity"/>
    <property type="evidence" value="ECO:0007669"/>
    <property type="project" value="UniProtKB-EC"/>
</dbReference>
<organism evidence="10 11">
    <name type="scientific">Tricholomella constricta</name>
    <dbReference type="NCBI Taxonomy" id="117010"/>
    <lineage>
        <taxon>Eukaryota</taxon>
        <taxon>Fungi</taxon>
        <taxon>Dikarya</taxon>
        <taxon>Basidiomycota</taxon>
        <taxon>Agaricomycotina</taxon>
        <taxon>Agaricomycetes</taxon>
        <taxon>Agaricomycetidae</taxon>
        <taxon>Agaricales</taxon>
        <taxon>Tricholomatineae</taxon>
        <taxon>Lyophyllaceae</taxon>
        <taxon>Tricholomella</taxon>
    </lineage>
</organism>
<dbReference type="GO" id="GO:0046872">
    <property type="term" value="F:metal ion binding"/>
    <property type="evidence" value="ECO:0007669"/>
    <property type="project" value="UniProtKB-KW"/>
</dbReference>
<comment type="catalytic activity">
    <reaction evidence="6">
        <text>6-methylsalicylate + H(+) = 3-methylphenol + CO2</text>
        <dbReference type="Rhea" id="RHEA:23112"/>
        <dbReference type="ChEBI" id="CHEBI:15378"/>
        <dbReference type="ChEBI" id="CHEBI:16526"/>
        <dbReference type="ChEBI" id="CHEBI:17231"/>
        <dbReference type="ChEBI" id="CHEBI:36658"/>
        <dbReference type="EC" id="4.1.1.52"/>
    </reaction>
    <physiologicalReaction direction="left-to-right" evidence="6">
        <dbReference type="Rhea" id="RHEA:23113"/>
    </physiologicalReaction>
</comment>
<comment type="caution">
    <text evidence="10">The sequence shown here is derived from an EMBL/GenBank/DDBJ whole genome shotgun (WGS) entry which is preliminary data.</text>
</comment>
<evidence type="ECO:0000256" key="1">
    <source>
        <dbReference type="ARBA" id="ARBA00005871"/>
    </source>
</evidence>
<dbReference type="Gene3D" id="3.20.20.140">
    <property type="entry name" value="Metal-dependent hydrolases"/>
    <property type="match status" value="1"/>
</dbReference>
<evidence type="ECO:0000313" key="11">
    <source>
        <dbReference type="Proteomes" id="UP000565441"/>
    </source>
</evidence>
<evidence type="ECO:0000256" key="2">
    <source>
        <dbReference type="ARBA" id="ARBA00022723"/>
    </source>
</evidence>
<dbReference type="InterPro" id="IPR032466">
    <property type="entry name" value="Metal_Hydrolase"/>
</dbReference>
<reference evidence="10 11" key="1">
    <citation type="journal article" date="2020" name="ISME J.">
        <title>Uncovering the hidden diversity of litter-decomposition mechanisms in mushroom-forming fungi.</title>
        <authorList>
            <person name="Floudas D."/>
            <person name="Bentzer J."/>
            <person name="Ahren D."/>
            <person name="Johansson T."/>
            <person name="Persson P."/>
            <person name="Tunlid A."/>
        </authorList>
    </citation>
    <scope>NUCLEOTIDE SEQUENCE [LARGE SCALE GENOMIC DNA]</scope>
    <source>
        <strain evidence="10 11">CBS 661.87</strain>
    </source>
</reference>
<dbReference type="SUPFAM" id="SSF51556">
    <property type="entry name" value="Metallo-dependent hydrolases"/>
    <property type="match status" value="1"/>
</dbReference>
<dbReference type="AlphaFoldDB" id="A0A8H5HQI1"/>
<keyword evidence="11" id="KW-1185">Reference proteome</keyword>
<dbReference type="GO" id="GO:0019748">
    <property type="term" value="P:secondary metabolic process"/>
    <property type="evidence" value="ECO:0007669"/>
    <property type="project" value="TreeGrafter"/>
</dbReference>
<name>A0A8H5HQI1_9AGAR</name>
<dbReference type="PANTHER" id="PTHR21240:SF29">
    <property type="entry name" value="AMIDOHYDROLASE-RELATED DOMAIN-CONTAINING PROTEIN"/>
    <property type="match status" value="1"/>
</dbReference>
<comment type="similarity">
    <text evidence="1">Belongs to the metallo-dependent hydrolases superfamily. ACMSD family.</text>
</comment>
<proteinExistence type="inferred from homology"/>
<accession>A0A8H5HQI1</accession>
<keyword evidence="5 8" id="KW-0456">Lyase</keyword>
<keyword evidence="2" id="KW-0479">Metal-binding</keyword>
<dbReference type="GO" id="GO:0005829">
    <property type="term" value="C:cytosol"/>
    <property type="evidence" value="ECO:0007669"/>
    <property type="project" value="TreeGrafter"/>
</dbReference>
<evidence type="ECO:0000313" key="10">
    <source>
        <dbReference type="EMBL" id="KAF5387766.1"/>
    </source>
</evidence>
<protein>
    <recommendedName>
        <fullName evidence="7">6-methylsalicylate decarboxylase</fullName>
        <ecNumber evidence="7">4.1.1.52</ecNumber>
    </recommendedName>
</protein>
<evidence type="ECO:0000259" key="9">
    <source>
        <dbReference type="Pfam" id="PF04909"/>
    </source>
</evidence>
<dbReference type="OrthoDB" id="2832284at2759"/>
<keyword evidence="3 8" id="KW-0210">Decarboxylase</keyword>
<evidence type="ECO:0000256" key="6">
    <source>
        <dbReference type="ARBA" id="ARBA00036832"/>
    </source>
</evidence>
<dbReference type="InterPro" id="IPR006680">
    <property type="entry name" value="Amidohydro-rel"/>
</dbReference>
<sequence>MDASGIDIAILSLPALFTGSVSEENRAVTRERNLAMFSIAQAHPKRFGFFACLPFLDDIQGVLEEITHCFDVLQADGISLSSSYGAGPHATYVGDDRYDAIWAELDRRHAVVFLHGAQVASSTPKPHPYLCIPISEVPNETFKAAAHLVVTGRKRTYPNVKIILAHLGGTTPLLAPRVAVLSNHMGCPLMPEDILEDFKTFYYETALSSYNASLAALDKFVDPSRILFGTDVPGEHIPISGKHTLRDRFSMRYTAVNVKMAKWYTDNVREHYGREGSQLEMVLGGNALFLFPRLQPSFVNQM</sequence>
<dbReference type="PANTHER" id="PTHR21240">
    <property type="entry name" value="2-AMINO-3-CARBOXYLMUCONATE-6-SEMIALDEHYDE DECARBOXYLASE"/>
    <property type="match status" value="1"/>
</dbReference>
<dbReference type="InterPro" id="IPR032465">
    <property type="entry name" value="ACMSD"/>
</dbReference>
<dbReference type="Pfam" id="PF04909">
    <property type="entry name" value="Amidohydro_2"/>
    <property type="match status" value="1"/>
</dbReference>
<evidence type="ECO:0000256" key="3">
    <source>
        <dbReference type="ARBA" id="ARBA00022793"/>
    </source>
</evidence>
<gene>
    <name evidence="10" type="ORF">D9615_000473</name>
</gene>
<keyword evidence="4" id="KW-0862">Zinc</keyword>
<dbReference type="Proteomes" id="UP000565441">
    <property type="component" value="Unassembled WGS sequence"/>
</dbReference>
<evidence type="ECO:0000256" key="8">
    <source>
        <dbReference type="RuleBase" id="RU366045"/>
    </source>
</evidence>
<evidence type="ECO:0000256" key="7">
    <source>
        <dbReference type="ARBA" id="ARBA00038889"/>
    </source>
</evidence>
<feature type="domain" description="Amidohydrolase-related" evidence="9">
    <location>
        <begin position="23"/>
        <end position="287"/>
    </location>
</feature>
<evidence type="ECO:0000256" key="5">
    <source>
        <dbReference type="ARBA" id="ARBA00023239"/>
    </source>
</evidence>
<evidence type="ECO:0000256" key="4">
    <source>
        <dbReference type="ARBA" id="ARBA00022833"/>
    </source>
</evidence>